<dbReference type="EMBL" id="JABCSC020000004">
    <property type="protein sequence ID" value="NSL56473.1"/>
    <property type="molecule type" value="Genomic_DNA"/>
</dbReference>
<evidence type="ECO:0000313" key="2">
    <source>
        <dbReference type="Proteomes" id="UP000778523"/>
    </source>
</evidence>
<comment type="caution">
    <text evidence="1">The sequence shown here is derived from an EMBL/GenBank/DDBJ whole genome shotgun (WGS) entry which is preliminary data.</text>
</comment>
<keyword evidence="2" id="KW-1185">Reference proteome</keyword>
<name>A0ABX2IKR1_9RHOO</name>
<proteinExistence type="predicted"/>
<accession>A0ABX2IKR1</accession>
<sequence>MTPQQSPYSLDFAAERELGLFVRNQLNAGTAQLDVPVTERLFAARQAALAGLPTQAGELSLASVGRSGWSWLEERLRPLAMAFGLVLVLLAGNQTLSLQHIESQEDIDSALLSDELPIDAYLDRGFQSWLADSSRQ</sequence>
<evidence type="ECO:0000313" key="1">
    <source>
        <dbReference type="EMBL" id="NSL56473.1"/>
    </source>
</evidence>
<dbReference type="Pfam" id="PF12279">
    <property type="entry name" value="DUF3619"/>
    <property type="match status" value="1"/>
</dbReference>
<organism evidence="1 2">
    <name type="scientific">Uliginosibacterium aquaticum</name>
    <dbReference type="NCBI Taxonomy" id="2731212"/>
    <lineage>
        <taxon>Bacteria</taxon>
        <taxon>Pseudomonadati</taxon>
        <taxon>Pseudomonadota</taxon>
        <taxon>Betaproteobacteria</taxon>
        <taxon>Rhodocyclales</taxon>
        <taxon>Zoogloeaceae</taxon>
        <taxon>Uliginosibacterium</taxon>
    </lineage>
</organism>
<gene>
    <name evidence="1" type="ORF">HJ583_015680</name>
</gene>
<dbReference type="InterPro" id="IPR022064">
    <property type="entry name" value="DUF3619"/>
</dbReference>
<reference evidence="1 2" key="1">
    <citation type="submission" date="2020-06" db="EMBL/GenBank/DDBJ databases">
        <title>Draft genome of Uliginosibacterium sp. IMCC34675.</title>
        <authorList>
            <person name="Song J."/>
        </authorList>
    </citation>
    <scope>NUCLEOTIDE SEQUENCE [LARGE SCALE GENOMIC DNA]</scope>
    <source>
        <strain evidence="1 2">IMCC34675</strain>
    </source>
</reference>
<dbReference type="Proteomes" id="UP000778523">
    <property type="component" value="Unassembled WGS sequence"/>
</dbReference>
<protein>
    <submittedName>
        <fullName evidence="1">DUF3619 family protein</fullName>
    </submittedName>
</protein>
<dbReference type="RefSeq" id="WP_170022803.1">
    <property type="nucleotide sequence ID" value="NZ_JABCSC020000004.1"/>
</dbReference>